<gene>
    <name evidence="2" type="ORF">ACRB68_60970</name>
</gene>
<dbReference type="InterPro" id="IPR036594">
    <property type="entry name" value="Meth_synthase_dom"/>
</dbReference>
<dbReference type="GO" id="GO:0006355">
    <property type="term" value="P:regulation of DNA-templated transcription"/>
    <property type="evidence" value="ECO:0007669"/>
    <property type="project" value="InterPro"/>
</dbReference>
<accession>A0A7K0C3H8</accession>
<dbReference type="EMBL" id="WEGH01000004">
    <property type="protein sequence ID" value="MQY07995.1"/>
    <property type="molecule type" value="Genomic_DNA"/>
</dbReference>
<dbReference type="SMART" id="SM00422">
    <property type="entry name" value="HTH_MERR"/>
    <property type="match status" value="1"/>
</dbReference>
<dbReference type="GO" id="GO:0003677">
    <property type="term" value="F:DNA binding"/>
    <property type="evidence" value="ECO:0007669"/>
    <property type="project" value="InterPro"/>
</dbReference>
<dbReference type="RefSeq" id="WP_194293515.1">
    <property type="nucleotide sequence ID" value="NZ_WEGH01000004.1"/>
</dbReference>
<dbReference type="PROSITE" id="PS50937">
    <property type="entry name" value="HTH_MERR_2"/>
    <property type="match status" value="1"/>
</dbReference>
<dbReference type="Gene3D" id="1.10.1240.10">
    <property type="entry name" value="Methionine synthase domain"/>
    <property type="match status" value="1"/>
</dbReference>
<dbReference type="InterPro" id="IPR009061">
    <property type="entry name" value="DNA-bd_dom_put_sf"/>
</dbReference>
<dbReference type="SUPFAM" id="SSF46955">
    <property type="entry name" value="Putative DNA-binding domain"/>
    <property type="match status" value="1"/>
</dbReference>
<dbReference type="InterPro" id="IPR000551">
    <property type="entry name" value="MerR-type_HTH_dom"/>
</dbReference>
<evidence type="ECO:0000313" key="2">
    <source>
        <dbReference type="EMBL" id="MQY07995.1"/>
    </source>
</evidence>
<keyword evidence="3" id="KW-1185">Reference proteome</keyword>
<dbReference type="AlphaFoldDB" id="A0A7K0C3H8"/>
<dbReference type="Gene3D" id="3.40.50.280">
    <property type="entry name" value="Cobalamin-binding domain"/>
    <property type="match status" value="1"/>
</dbReference>
<evidence type="ECO:0000313" key="3">
    <source>
        <dbReference type="Proteomes" id="UP000487268"/>
    </source>
</evidence>
<dbReference type="Pfam" id="PF13411">
    <property type="entry name" value="MerR_1"/>
    <property type="match status" value="1"/>
</dbReference>
<sequence>MSSGGAGPVEGGAWTAGQVARYLGIAESTLRSWHLRYDIGPPNPVPGRYRRYGAADVARLRRMRDLVRAGMLPSEAARAVSGAPRQGRPAERALAGLLDAARALDTGRCAALVEDALARWGVVAAWEGLCRPALVAVDADQRDEPDCVDIEHALSWAVAAALHRLPRPPAASGAAPVLLACTDGEQHTLALEALAAALAEREVPVRMLGAATPAAGLLRAVAAVRPAAVVLWSQRPATARPATLLALADHPVLRITAGPGWASPRPAGVRHAAGLAEALALTSPGPPG</sequence>
<name>A0A7K0C3H8_9ACTN</name>
<proteinExistence type="predicted"/>
<feature type="domain" description="HTH merR-type" evidence="1">
    <location>
        <begin position="13"/>
        <end position="82"/>
    </location>
</feature>
<dbReference type="Proteomes" id="UP000487268">
    <property type="component" value="Unassembled WGS sequence"/>
</dbReference>
<protein>
    <recommendedName>
        <fullName evidence="1">HTH merR-type domain-containing protein</fullName>
    </recommendedName>
</protein>
<comment type="caution">
    <text evidence="2">The sequence shown here is derived from an EMBL/GenBank/DDBJ whole genome shotgun (WGS) entry which is preliminary data.</text>
</comment>
<dbReference type="Gene3D" id="1.10.1660.10">
    <property type="match status" value="1"/>
</dbReference>
<organism evidence="2 3">
    <name type="scientific">Actinomadura macrotermitis</name>
    <dbReference type="NCBI Taxonomy" id="2585200"/>
    <lineage>
        <taxon>Bacteria</taxon>
        <taxon>Bacillati</taxon>
        <taxon>Actinomycetota</taxon>
        <taxon>Actinomycetes</taxon>
        <taxon>Streptosporangiales</taxon>
        <taxon>Thermomonosporaceae</taxon>
        <taxon>Actinomadura</taxon>
    </lineage>
</organism>
<evidence type="ECO:0000259" key="1">
    <source>
        <dbReference type="PROSITE" id="PS50937"/>
    </source>
</evidence>
<reference evidence="2 3" key="1">
    <citation type="submission" date="2019-10" db="EMBL/GenBank/DDBJ databases">
        <title>Actinomadura rubteroloni sp. nov. and Actinomadura macrotermitis sp. nov., isolated from the gut of fungus growing-termite Macrotermes natalensis.</title>
        <authorList>
            <person name="Benndorf R."/>
            <person name="Martin K."/>
            <person name="Kuefner M."/>
            <person name="De Beer W."/>
            <person name="Kaster A.-K."/>
            <person name="Vollmers J."/>
            <person name="Poulsen M."/>
            <person name="Beemelmanns C."/>
        </authorList>
    </citation>
    <scope>NUCLEOTIDE SEQUENCE [LARGE SCALE GENOMIC DNA]</scope>
    <source>
        <strain evidence="2 3">RB68</strain>
    </source>
</reference>